<protein>
    <submittedName>
        <fullName evidence="4">ABC transporter substrate-binding protein</fullName>
    </submittedName>
</protein>
<reference evidence="4 5" key="1">
    <citation type="journal article" date="2017" name="Water Res.">
        <title>Comammox in drinking water systems.</title>
        <authorList>
            <person name="Wang Y."/>
            <person name="Ma L."/>
            <person name="Mao Y."/>
            <person name="Jiang X."/>
            <person name="Xia Y."/>
            <person name="Yu K."/>
            <person name="Li B."/>
            <person name="Zhang T."/>
        </authorList>
    </citation>
    <scope>NUCLEOTIDE SEQUENCE [LARGE SCALE GENOMIC DNA]</scope>
    <source>
        <strain evidence="4">SG_bin8</strain>
    </source>
</reference>
<evidence type="ECO:0000256" key="2">
    <source>
        <dbReference type="PIRSR" id="PIRSR039026-2"/>
    </source>
</evidence>
<feature type="binding site" evidence="2">
    <location>
        <position position="212"/>
    </location>
    <ligand>
        <name>Na(+)</name>
        <dbReference type="ChEBI" id="CHEBI:29101"/>
    </ligand>
</feature>
<feature type="signal peptide" evidence="3">
    <location>
        <begin position="1"/>
        <end position="25"/>
    </location>
</feature>
<comment type="caution">
    <text evidence="4">The sequence shown here is derived from an EMBL/GenBank/DDBJ whole genome shotgun (WGS) entry which is preliminary data.</text>
</comment>
<dbReference type="GO" id="GO:0046872">
    <property type="term" value="F:metal ion binding"/>
    <property type="evidence" value="ECO:0007669"/>
    <property type="project" value="UniProtKB-KW"/>
</dbReference>
<organism evidence="4 5">
    <name type="scientific">Candidatus Raskinella chloraquaticus</name>
    <dbReference type="NCBI Taxonomy" id="1951219"/>
    <lineage>
        <taxon>Bacteria</taxon>
        <taxon>Pseudomonadati</taxon>
        <taxon>Pseudomonadota</taxon>
        <taxon>Alphaproteobacteria</taxon>
        <taxon>Hyphomicrobiales</taxon>
        <taxon>Phreatobacteraceae</taxon>
        <taxon>Candidatus Raskinella</taxon>
    </lineage>
</organism>
<dbReference type="EMBL" id="LWDL01000027">
    <property type="protein sequence ID" value="OQW50064.1"/>
    <property type="molecule type" value="Genomic_DNA"/>
</dbReference>
<dbReference type="InterPro" id="IPR038404">
    <property type="entry name" value="TRAP_DctP_sf"/>
</dbReference>
<evidence type="ECO:0000256" key="3">
    <source>
        <dbReference type="SAM" id="SignalP"/>
    </source>
</evidence>
<dbReference type="RefSeq" id="WP_376803380.1">
    <property type="nucleotide sequence ID" value="NZ_DHHW01000002.1"/>
</dbReference>
<dbReference type="GO" id="GO:0031317">
    <property type="term" value="C:tripartite ATP-independent periplasmic transporter complex"/>
    <property type="evidence" value="ECO:0007669"/>
    <property type="project" value="InterPro"/>
</dbReference>
<evidence type="ECO:0000313" key="4">
    <source>
        <dbReference type="EMBL" id="OQW50064.1"/>
    </source>
</evidence>
<dbReference type="PANTHER" id="PTHR33376">
    <property type="match status" value="1"/>
</dbReference>
<keyword evidence="2" id="KW-0479">Metal-binding</keyword>
<dbReference type="Pfam" id="PF03480">
    <property type="entry name" value="DctP"/>
    <property type="match status" value="1"/>
</dbReference>
<dbReference type="Gene3D" id="3.40.190.170">
    <property type="entry name" value="Bacterial extracellular solute-binding protein, family 7"/>
    <property type="match status" value="1"/>
</dbReference>
<name>A0A1W9HS11_9HYPH</name>
<feature type="chain" id="PRO_5013140000" evidence="3">
    <location>
        <begin position="26"/>
        <end position="356"/>
    </location>
</feature>
<dbReference type="Proteomes" id="UP000192872">
    <property type="component" value="Unassembled WGS sequence"/>
</dbReference>
<dbReference type="PANTHER" id="PTHR33376:SF5">
    <property type="entry name" value="EXTRACYTOPLASMIC SOLUTE RECEPTOR PROTEIN"/>
    <property type="match status" value="1"/>
</dbReference>
<keyword evidence="1 3" id="KW-0732">Signal</keyword>
<dbReference type="InterPro" id="IPR026289">
    <property type="entry name" value="SBP_TakP-like"/>
</dbReference>
<dbReference type="AlphaFoldDB" id="A0A1W9HS11"/>
<proteinExistence type="predicted"/>
<dbReference type="GO" id="GO:0055085">
    <property type="term" value="P:transmembrane transport"/>
    <property type="evidence" value="ECO:0007669"/>
    <property type="project" value="InterPro"/>
</dbReference>
<gene>
    <name evidence="4" type="ORF">A4S15_01160</name>
</gene>
<evidence type="ECO:0000256" key="1">
    <source>
        <dbReference type="ARBA" id="ARBA00022729"/>
    </source>
</evidence>
<accession>A0A1W9HS11</accession>
<sequence length="356" mass="37886">MSRSLTRRFAMSAALSLGLAAPALAQGRQQWRMVTSWGRDQPGPGTSARRLAERITKLSGGAIEVKVFAAGDIVPALGVFDAVGNGTAQMGHSASFFWAGKIAAAPIFTSLPFGLTPVEHSAFLLHGGGQGLWDGLYRPYNVKPFTGGNTGPSLGGWFNRPINGVDDFKGLKIRVPGLGGEMFRRLGALPVLTAPSEIVANLRSGVIDAAEFLGPWADLAQGFHQAAHYYLWPGVTKPNGSSEALIALDVWQALNGDLKAVVEAACEAESHVGLAEAEWWNARTLEVMVRQYGVQPTALPDAVLLALRAAADEAIESLASRDQAARLVLEAYHAVRQPALAWSRASLQAFLRARNG</sequence>
<dbReference type="PIRSF" id="PIRSF039026">
    <property type="entry name" value="SiaP"/>
    <property type="match status" value="1"/>
</dbReference>
<dbReference type="STRING" id="1827387.A4S15_01160"/>
<dbReference type="CDD" id="cd13604">
    <property type="entry name" value="PBP2_TRAP_ketoacid_lactate_like"/>
    <property type="match status" value="1"/>
</dbReference>
<dbReference type="InterPro" id="IPR018389">
    <property type="entry name" value="DctP_fam"/>
</dbReference>
<feature type="binding site" evidence="2">
    <location>
        <position position="211"/>
    </location>
    <ligand>
        <name>substrate</name>
    </ligand>
</feature>
<evidence type="ECO:0000313" key="5">
    <source>
        <dbReference type="Proteomes" id="UP000192872"/>
    </source>
</evidence>
<dbReference type="Gene3D" id="3.40.190.10">
    <property type="entry name" value="Periplasmic binding protein-like II"/>
    <property type="match status" value="1"/>
</dbReference>